<dbReference type="GO" id="GO:0005975">
    <property type="term" value="P:carbohydrate metabolic process"/>
    <property type="evidence" value="ECO:0007669"/>
    <property type="project" value="InterPro"/>
</dbReference>
<protein>
    <recommendedName>
        <fullName evidence="3">beta-N-acetylhexosaminidase</fullName>
        <ecNumber evidence="3">3.2.1.52</ecNumber>
    </recommendedName>
</protein>
<dbReference type="GO" id="GO:0016020">
    <property type="term" value="C:membrane"/>
    <property type="evidence" value="ECO:0007669"/>
    <property type="project" value="TreeGrafter"/>
</dbReference>
<dbReference type="PANTHER" id="PTHR22600:SF21">
    <property type="entry name" value="BETA-HEXOSAMINIDASE A"/>
    <property type="match status" value="1"/>
</dbReference>
<dbReference type="SUPFAM" id="SSF51445">
    <property type="entry name" value="(Trans)glycosidases"/>
    <property type="match status" value="1"/>
</dbReference>
<feature type="domain" description="Glycoside hydrolase family 20 catalytic" evidence="5">
    <location>
        <begin position="2"/>
        <end position="84"/>
    </location>
</feature>
<dbReference type="PANTHER" id="PTHR22600">
    <property type="entry name" value="BETA-HEXOSAMINIDASE"/>
    <property type="match status" value="1"/>
</dbReference>
<dbReference type="GO" id="GO:0005764">
    <property type="term" value="C:lysosome"/>
    <property type="evidence" value="ECO:0007669"/>
    <property type="project" value="TreeGrafter"/>
</dbReference>
<sequence length="105" mass="12073">MKNVTSAGFNALLSSCWYLNYIYYGNDWVKQYNCDPADFGGTPEEIARVLGGEAAMWGEYVDDTNIFSRSWPRGAAVAERLWSTGLLNDTEFRPRFKRLRCQMLK</sequence>
<evidence type="ECO:0000256" key="4">
    <source>
        <dbReference type="ARBA" id="ARBA00022801"/>
    </source>
</evidence>
<dbReference type="EC" id="3.2.1.52" evidence="3"/>
<comment type="catalytic activity">
    <reaction evidence="1">
        <text>Hydrolysis of terminal non-reducing N-acetyl-D-hexosamine residues in N-acetyl-beta-D-hexosaminides.</text>
        <dbReference type="EC" id="3.2.1.52"/>
    </reaction>
</comment>
<dbReference type="Pfam" id="PF00728">
    <property type="entry name" value="Glyco_hydro_20"/>
    <property type="match status" value="1"/>
</dbReference>
<accession>A0A504YA18</accession>
<reference evidence="6 7" key="1">
    <citation type="submission" date="2019-04" db="EMBL/GenBank/DDBJ databases">
        <title>Annotation for the trematode Fasciola gigantica.</title>
        <authorList>
            <person name="Choi Y.-J."/>
        </authorList>
    </citation>
    <scope>NUCLEOTIDE SEQUENCE [LARGE SCALE GENOMIC DNA]</scope>
    <source>
        <strain evidence="6">Uganda_cow_1</strain>
    </source>
</reference>
<proteinExistence type="inferred from homology"/>
<dbReference type="InterPro" id="IPR017853">
    <property type="entry name" value="GH"/>
</dbReference>
<dbReference type="Proteomes" id="UP000316759">
    <property type="component" value="Unassembled WGS sequence"/>
</dbReference>
<dbReference type="Gene3D" id="3.20.20.80">
    <property type="entry name" value="Glycosidases"/>
    <property type="match status" value="1"/>
</dbReference>
<dbReference type="GO" id="GO:0004563">
    <property type="term" value="F:beta-N-acetylhexosaminidase activity"/>
    <property type="evidence" value="ECO:0007669"/>
    <property type="project" value="UniProtKB-EC"/>
</dbReference>
<dbReference type="STRING" id="46835.A0A504YA18"/>
<dbReference type="EMBL" id="SUNJ01013216">
    <property type="protein sequence ID" value="TPP57431.1"/>
    <property type="molecule type" value="Genomic_DNA"/>
</dbReference>
<organism evidence="6 7">
    <name type="scientific">Fasciola gigantica</name>
    <name type="common">Giant liver fluke</name>
    <dbReference type="NCBI Taxonomy" id="46835"/>
    <lineage>
        <taxon>Eukaryota</taxon>
        <taxon>Metazoa</taxon>
        <taxon>Spiralia</taxon>
        <taxon>Lophotrochozoa</taxon>
        <taxon>Platyhelminthes</taxon>
        <taxon>Trematoda</taxon>
        <taxon>Digenea</taxon>
        <taxon>Plagiorchiida</taxon>
        <taxon>Echinostomata</taxon>
        <taxon>Echinostomatoidea</taxon>
        <taxon>Fasciolidae</taxon>
        <taxon>Fasciola</taxon>
    </lineage>
</organism>
<dbReference type="GO" id="GO:0030203">
    <property type="term" value="P:glycosaminoglycan metabolic process"/>
    <property type="evidence" value="ECO:0007669"/>
    <property type="project" value="TreeGrafter"/>
</dbReference>
<evidence type="ECO:0000256" key="2">
    <source>
        <dbReference type="ARBA" id="ARBA00006285"/>
    </source>
</evidence>
<dbReference type="AlphaFoldDB" id="A0A504YA18"/>
<keyword evidence="4" id="KW-0378">Hydrolase</keyword>
<comment type="similarity">
    <text evidence="2">Belongs to the glycosyl hydrolase 20 family.</text>
</comment>
<evidence type="ECO:0000256" key="3">
    <source>
        <dbReference type="ARBA" id="ARBA00012663"/>
    </source>
</evidence>
<evidence type="ECO:0000313" key="7">
    <source>
        <dbReference type="Proteomes" id="UP000316759"/>
    </source>
</evidence>
<evidence type="ECO:0000256" key="1">
    <source>
        <dbReference type="ARBA" id="ARBA00001231"/>
    </source>
</evidence>
<dbReference type="PROSITE" id="PS51257">
    <property type="entry name" value="PROKAR_LIPOPROTEIN"/>
    <property type="match status" value="1"/>
</dbReference>
<gene>
    <name evidence="6" type="ORF">FGIG_01462</name>
</gene>
<name>A0A504YA18_FASGI</name>
<dbReference type="InterPro" id="IPR025705">
    <property type="entry name" value="Beta_hexosaminidase_sua/sub"/>
</dbReference>
<dbReference type="OrthoDB" id="10054973at2759"/>
<comment type="caution">
    <text evidence="6">The sequence shown here is derived from an EMBL/GenBank/DDBJ whole genome shotgun (WGS) entry which is preliminary data.</text>
</comment>
<keyword evidence="7" id="KW-1185">Reference proteome</keyword>
<dbReference type="GO" id="GO:0006689">
    <property type="term" value="P:ganglioside catabolic process"/>
    <property type="evidence" value="ECO:0007669"/>
    <property type="project" value="TreeGrafter"/>
</dbReference>
<evidence type="ECO:0000259" key="5">
    <source>
        <dbReference type="Pfam" id="PF00728"/>
    </source>
</evidence>
<evidence type="ECO:0000313" key="6">
    <source>
        <dbReference type="EMBL" id="TPP57431.1"/>
    </source>
</evidence>
<dbReference type="InterPro" id="IPR015883">
    <property type="entry name" value="Glyco_hydro_20_cat"/>
</dbReference>